<comment type="cofactor">
    <cofactor evidence="1">
        <name>FAD</name>
        <dbReference type="ChEBI" id="CHEBI:57692"/>
    </cofactor>
</comment>
<dbReference type="GO" id="GO:0071949">
    <property type="term" value="F:FAD binding"/>
    <property type="evidence" value="ECO:0007669"/>
    <property type="project" value="InterPro"/>
</dbReference>
<keyword evidence="4" id="KW-0285">Flavoprotein</keyword>
<evidence type="ECO:0000313" key="10">
    <source>
        <dbReference type="Proteomes" id="UP000433577"/>
    </source>
</evidence>
<evidence type="ECO:0000259" key="8">
    <source>
        <dbReference type="Pfam" id="PF01494"/>
    </source>
</evidence>
<evidence type="ECO:0000256" key="5">
    <source>
        <dbReference type="ARBA" id="ARBA00022827"/>
    </source>
</evidence>
<evidence type="ECO:0000256" key="3">
    <source>
        <dbReference type="ARBA" id="ARBA00005349"/>
    </source>
</evidence>
<organism evidence="9 10">
    <name type="scientific">Paraburkholderia acidisoli</name>
    <dbReference type="NCBI Taxonomy" id="2571748"/>
    <lineage>
        <taxon>Bacteria</taxon>
        <taxon>Pseudomonadati</taxon>
        <taxon>Pseudomonadota</taxon>
        <taxon>Betaproteobacteria</taxon>
        <taxon>Burkholderiales</taxon>
        <taxon>Burkholderiaceae</taxon>
        <taxon>Paraburkholderia</taxon>
    </lineage>
</organism>
<evidence type="ECO:0000256" key="1">
    <source>
        <dbReference type="ARBA" id="ARBA00001974"/>
    </source>
</evidence>
<dbReference type="PANTHER" id="PTHR43876:SF25">
    <property type="entry name" value="MONOOXYGENASE NMA2164"/>
    <property type="match status" value="1"/>
</dbReference>
<dbReference type="InterPro" id="IPR010971">
    <property type="entry name" value="UbiH/COQ6"/>
</dbReference>
<comment type="pathway">
    <text evidence="2">Cofactor biosynthesis; ubiquinone biosynthesis.</text>
</comment>
<name>A0A7Z2GS19_9BURK</name>
<gene>
    <name evidence="9" type="primary">ubiM</name>
    <name evidence="9" type="ORF">FAZ98_32780</name>
</gene>
<keyword evidence="6" id="KW-0560">Oxidoreductase</keyword>
<evidence type="ECO:0000256" key="4">
    <source>
        <dbReference type="ARBA" id="ARBA00022630"/>
    </source>
</evidence>
<feature type="domain" description="FAD-binding" evidence="8">
    <location>
        <begin position="4"/>
        <end position="331"/>
    </location>
</feature>
<dbReference type="GO" id="GO:0004497">
    <property type="term" value="F:monooxygenase activity"/>
    <property type="evidence" value="ECO:0007669"/>
    <property type="project" value="UniProtKB-KW"/>
</dbReference>
<accession>A0A7Z2GS19</accession>
<comment type="similarity">
    <text evidence="3">Belongs to the UbiH/COQ6 family.</text>
</comment>
<dbReference type="EMBL" id="CP046916">
    <property type="protein sequence ID" value="QGZ66544.1"/>
    <property type="molecule type" value="Genomic_DNA"/>
</dbReference>
<dbReference type="RefSeq" id="WP_158957984.1">
    <property type="nucleotide sequence ID" value="NZ_CP046916.1"/>
</dbReference>
<dbReference type="NCBIfam" id="NF006593">
    <property type="entry name" value="PRK09126.1"/>
    <property type="match status" value="1"/>
</dbReference>
<dbReference type="GO" id="GO:0016705">
    <property type="term" value="F:oxidoreductase activity, acting on paired donors, with incorporation or reduction of molecular oxygen"/>
    <property type="evidence" value="ECO:0007669"/>
    <property type="project" value="InterPro"/>
</dbReference>
<dbReference type="OrthoDB" id="9769565at2"/>
<dbReference type="Proteomes" id="UP000433577">
    <property type="component" value="Chromosome 4"/>
</dbReference>
<dbReference type="GO" id="GO:0006744">
    <property type="term" value="P:ubiquinone biosynthetic process"/>
    <property type="evidence" value="ECO:0007669"/>
    <property type="project" value="UniProtKB-UniPathway"/>
</dbReference>
<dbReference type="KEGG" id="pacs:FAZ98_32780"/>
<dbReference type="InterPro" id="IPR002938">
    <property type="entry name" value="FAD-bd"/>
</dbReference>
<dbReference type="Pfam" id="PF01494">
    <property type="entry name" value="FAD_binding_3"/>
    <property type="match status" value="1"/>
</dbReference>
<dbReference type="AlphaFoldDB" id="A0A7Z2GS19"/>
<evidence type="ECO:0000256" key="2">
    <source>
        <dbReference type="ARBA" id="ARBA00004749"/>
    </source>
</evidence>
<dbReference type="PRINTS" id="PR00420">
    <property type="entry name" value="RNGMNOXGNASE"/>
</dbReference>
<keyword evidence="7" id="KW-0503">Monooxygenase</keyword>
<dbReference type="InterPro" id="IPR051205">
    <property type="entry name" value="UbiH/COQ6_monooxygenase"/>
</dbReference>
<dbReference type="PANTHER" id="PTHR43876">
    <property type="entry name" value="UBIQUINONE BIOSYNTHESIS MONOOXYGENASE COQ6, MITOCHONDRIAL"/>
    <property type="match status" value="1"/>
</dbReference>
<dbReference type="InterPro" id="IPR036188">
    <property type="entry name" value="FAD/NAD-bd_sf"/>
</dbReference>
<sequence length="401" mass="42963">MNNDVIIVGGGPVGLCLARALSGHGMRITVIEQQATDALAAPAFDGREIALTQKSVRLLRDLDVWERIDADARSPMRAAKIFNGMSMHALEIGAGNARSGNHAELGWLVANHVIRRAAFESVQASIATHRDITLMAGETVSAVTANAESARVTLASGATLTAALVIAADSRFSPTRRMMGIAADLHDFGKTMLVCRMTHDQPHREAAWEWFGYGQTLALLPMNAHAESGAHQSSVVLTLSAHAMEAVAAMSETAFNAHLEQRFAGRLGAMQLASTRHCYPLVSVYANRFMATRFATVGDAAVGMHPVTAHGFNFGLASIETLCESVTHARRAGGDIGAAAVLRSYELRHQRATRPLFLATRFVTEIYTNGTLPARLAREVMLRAASRLAPFRNAVAASLMG</sequence>
<proteinExistence type="inferred from homology"/>
<evidence type="ECO:0000256" key="7">
    <source>
        <dbReference type="ARBA" id="ARBA00023033"/>
    </source>
</evidence>
<dbReference type="NCBIfam" id="TIGR01988">
    <property type="entry name" value="Ubi-OHases"/>
    <property type="match status" value="1"/>
</dbReference>
<protein>
    <submittedName>
        <fullName evidence="9">5-demethoxyubiquinol-8 5-hydroxylase UbiM</fullName>
    </submittedName>
</protein>
<keyword evidence="10" id="KW-1185">Reference proteome</keyword>
<evidence type="ECO:0000313" key="9">
    <source>
        <dbReference type="EMBL" id="QGZ66544.1"/>
    </source>
</evidence>
<dbReference type="Gene3D" id="3.50.50.60">
    <property type="entry name" value="FAD/NAD(P)-binding domain"/>
    <property type="match status" value="2"/>
</dbReference>
<reference evidence="9 10" key="1">
    <citation type="submission" date="2019-12" db="EMBL/GenBank/DDBJ databases">
        <title>Paraburkholderia acidiphila 7Q-K02 sp. nov and Paraburkholderia acidisoli DHF22 sp. nov., two strains isolated from forest soil.</title>
        <authorList>
            <person name="Gao Z."/>
            <person name="Qiu L."/>
        </authorList>
    </citation>
    <scope>NUCLEOTIDE SEQUENCE [LARGE SCALE GENOMIC DNA]</scope>
    <source>
        <strain evidence="9 10">DHF22</strain>
    </source>
</reference>
<keyword evidence="5" id="KW-0274">FAD</keyword>
<evidence type="ECO:0000256" key="6">
    <source>
        <dbReference type="ARBA" id="ARBA00023002"/>
    </source>
</evidence>
<dbReference type="UniPathway" id="UPA00232"/>
<dbReference type="SUPFAM" id="SSF51905">
    <property type="entry name" value="FAD/NAD(P)-binding domain"/>
    <property type="match status" value="1"/>
</dbReference>